<dbReference type="AlphaFoldDB" id="A0A6N2BFQ3"/>
<dbReference type="InterPro" id="IPR036879">
    <property type="entry name" value="TF_MADSbox_sf"/>
</dbReference>
<evidence type="ECO:0000259" key="8">
    <source>
        <dbReference type="PROSITE" id="PS50066"/>
    </source>
</evidence>
<proteinExistence type="predicted"/>
<dbReference type="PRINTS" id="PR00404">
    <property type="entry name" value="MADSDOMAIN"/>
</dbReference>
<sequence>MERKSAPIRKSVEIKFIKDKRAESARISNMLRTLTKKANDLSILCGVEIAILIFLIGTQPFFFGNPDVDSVVHQYLELNQPTTPSSYTKKKKKVEKNKDKEKSVENNITYRISEDLKLTETERLKKLNREIEKLEDHLNKEIHLLQNAICFEDPKFIVEMDIAGSSTIPPNWLSL</sequence>
<dbReference type="Gene3D" id="3.40.1810.10">
    <property type="entry name" value="Transcription factor, MADS-box"/>
    <property type="match status" value="1"/>
</dbReference>
<evidence type="ECO:0000256" key="2">
    <source>
        <dbReference type="ARBA" id="ARBA00023015"/>
    </source>
</evidence>
<evidence type="ECO:0000256" key="5">
    <source>
        <dbReference type="ARBA" id="ARBA00023242"/>
    </source>
</evidence>
<dbReference type="EMBL" id="RXGB01003933">
    <property type="protein sequence ID" value="TMW90953.1"/>
    <property type="molecule type" value="Genomic_DNA"/>
</dbReference>
<evidence type="ECO:0000256" key="6">
    <source>
        <dbReference type="SAM" id="Coils"/>
    </source>
</evidence>
<dbReference type="GO" id="GO:0046983">
    <property type="term" value="F:protein dimerization activity"/>
    <property type="evidence" value="ECO:0007669"/>
    <property type="project" value="InterPro"/>
</dbReference>
<evidence type="ECO:0000313" key="9">
    <source>
        <dbReference type="EMBL" id="TMW90953.1"/>
    </source>
</evidence>
<comment type="subcellular location">
    <subcellularLocation>
        <location evidence="1">Nucleus</location>
    </subcellularLocation>
</comment>
<dbReference type="GO" id="GO:0005634">
    <property type="term" value="C:nucleus"/>
    <property type="evidence" value="ECO:0007669"/>
    <property type="project" value="UniProtKB-SubCell"/>
</dbReference>
<evidence type="ECO:0000256" key="3">
    <source>
        <dbReference type="ARBA" id="ARBA00023125"/>
    </source>
</evidence>
<feature type="transmembrane region" description="Helical" evidence="7">
    <location>
        <begin position="41"/>
        <end position="63"/>
    </location>
</feature>
<dbReference type="PANTHER" id="PTHR11945">
    <property type="entry name" value="MADS BOX PROTEIN"/>
    <property type="match status" value="1"/>
</dbReference>
<reference evidence="9" key="1">
    <citation type="submission" date="2019-05" db="EMBL/GenBank/DDBJ databases">
        <title>The de novo reference genome and transcriptome assemblies of the wild tomato species Solanum chilense.</title>
        <authorList>
            <person name="Stam R."/>
            <person name="Nosenko T."/>
            <person name="Hoerger A.C."/>
            <person name="Stephan W."/>
            <person name="Seidel M.A."/>
            <person name="Kuhn J.M.M."/>
            <person name="Haberer G."/>
            <person name="Tellier A."/>
        </authorList>
    </citation>
    <scope>NUCLEOTIDE SEQUENCE</scope>
    <source>
        <tissue evidence="9">Mature leaves</tissue>
    </source>
</reference>
<keyword evidence="4" id="KW-0804">Transcription</keyword>
<keyword evidence="7" id="KW-0812">Transmembrane</keyword>
<keyword evidence="3" id="KW-0238">DNA-binding</keyword>
<dbReference type="SMART" id="SM00432">
    <property type="entry name" value="MADS"/>
    <property type="match status" value="1"/>
</dbReference>
<dbReference type="PANTHER" id="PTHR11945:SF727">
    <property type="entry name" value="AGAMOUS-LIKE MADS-BOX PROTEIN AGL29"/>
    <property type="match status" value="1"/>
</dbReference>
<organism evidence="9">
    <name type="scientific">Solanum chilense</name>
    <name type="common">Tomato</name>
    <name type="synonym">Lycopersicon chilense</name>
    <dbReference type="NCBI Taxonomy" id="4083"/>
    <lineage>
        <taxon>Eukaryota</taxon>
        <taxon>Viridiplantae</taxon>
        <taxon>Streptophyta</taxon>
        <taxon>Embryophyta</taxon>
        <taxon>Tracheophyta</taxon>
        <taxon>Spermatophyta</taxon>
        <taxon>Magnoliopsida</taxon>
        <taxon>eudicotyledons</taxon>
        <taxon>Gunneridae</taxon>
        <taxon>Pentapetalae</taxon>
        <taxon>asterids</taxon>
        <taxon>lamiids</taxon>
        <taxon>Solanales</taxon>
        <taxon>Solanaceae</taxon>
        <taxon>Solanoideae</taxon>
        <taxon>Solaneae</taxon>
        <taxon>Solanum</taxon>
        <taxon>Solanum subgen. Lycopersicon</taxon>
    </lineage>
</organism>
<protein>
    <recommendedName>
        <fullName evidence="8">MADS-box domain-containing protein</fullName>
    </recommendedName>
</protein>
<keyword evidence="5" id="KW-0539">Nucleus</keyword>
<dbReference type="SUPFAM" id="SSF55455">
    <property type="entry name" value="SRF-like"/>
    <property type="match status" value="1"/>
</dbReference>
<keyword evidence="7" id="KW-1133">Transmembrane helix</keyword>
<gene>
    <name evidence="9" type="ORF">EJD97_015004</name>
</gene>
<keyword evidence="7" id="KW-0472">Membrane</keyword>
<dbReference type="GO" id="GO:0000978">
    <property type="term" value="F:RNA polymerase II cis-regulatory region sequence-specific DNA binding"/>
    <property type="evidence" value="ECO:0007669"/>
    <property type="project" value="TreeGrafter"/>
</dbReference>
<keyword evidence="2" id="KW-0805">Transcription regulation</keyword>
<dbReference type="InterPro" id="IPR002100">
    <property type="entry name" value="TF_MADSbox"/>
</dbReference>
<evidence type="ECO:0000256" key="1">
    <source>
        <dbReference type="ARBA" id="ARBA00004123"/>
    </source>
</evidence>
<dbReference type="PROSITE" id="PS50066">
    <property type="entry name" value="MADS_BOX_2"/>
    <property type="match status" value="1"/>
</dbReference>
<name>A0A6N2BFQ3_SOLCI</name>
<evidence type="ECO:0000256" key="4">
    <source>
        <dbReference type="ARBA" id="ARBA00023163"/>
    </source>
</evidence>
<evidence type="ECO:0000256" key="7">
    <source>
        <dbReference type="SAM" id="Phobius"/>
    </source>
</evidence>
<dbReference type="GO" id="GO:0000981">
    <property type="term" value="F:DNA-binding transcription factor activity, RNA polymerase II-specific"/>
    <property type="evidence" value="ECO:0007669"/>
    <property type="project" value="TreeGrafter"/>
</dbReference>
<accession>A0A6N2BFQ3</accession>
<feature type="coiled-coil region" evidence="6">
    <location>
        <begin position="117"/>
        <end position="148"/>
    </location>
</feature>
<feature type="domain" description="MADS-box" evidence="8">
    <location>
        <begin position="9"/>
        <end position="67"/>
    </location>
</feature>
<dbReference type="Pfam" id="PF00319">
    <property type="entry name" value="SRF-TF"/>
    <property type="match status" value="1"/>
</dbReference>
<keyword evidence="6" id="KW-0175">Coiled coil</keyword>
<comment type="caution">
    <text evidence="9">The sequence shown here is derived from an EMBL/GenBank/DDBJ whole genome shotgun (WGS) entry which is preliminary data.</text>
</comment>